<evidence type="ECO:0000313" key="2">
    <source>
        <dbReference type="Proteomes" id="UP001228113"/>
    </source>
</evidence>
<keyword evidence="2" id="KW-1185">Reference proteome</keyword>
<dbReference type="RefSeq" id="WP_243329389.1">
    <property type="nucleotide sequence ID" value="NZ_AP027081.1"/>
</dbReference>
<dbReference type="KEGG" id="msea:METESE_08480"/>
<evidence type="ECO:0008006" key="3">
    <source>
        <dbReference type="Google" id="ProtNLM"/>
    </source>
</evidence>
<proteinExistence type="predicted"/>
<evidence type="ECO:0000313" key="1">
    <source>
        <dbReference type="EMBL" id="BDU75890.1"/>
    </source>
</evidence>
<gene>
    <name evidence="1" type="ORF">METESE_08480</name>
</gene>
<organism evidence="1 2">
    <name type="scientific">Mesoterricola sediminis</name>
    <dbReference type="NCBI Taxonomy" id="2927980"/>
    <lineage>
        <taxon>Bacteria</taxon>
        <taxon>Pseudomonadati</taxon>
        <taxon>Acidobacteriota</taxon>
        <taxon>Holophagae</taxon>
        <taxon>Holophagales</taxon>
        <taxon>Holophagaceae</taxon>
        <taxon>Mesoterricola</taxon>
    </lineage>
</organism>
<dbReference type="EMBL" id="AP027081">
    <property type="protein sequence ID" value="BDU75890.1"/>
    <property type="molecule type" value="Genomic_DNA"/>
</dbReference>
<sequence length="52" mass="5452">MTVQLALVLATATLAAAYLVRSLLRASCASGCGSCGSRECPARKLQRIADKR</sequence>
<dbReference type="AlphaFoldDB" id="A0AA48KCB3"/>
<reference evidence="1" key="1">
    <citation type="journal article" date="2023" name="Int. J. Syst. Evol. Microbiol.">
        <title>Mesoterricola silvestris gen. nov., sp. nov., Mesoterricola sediminis sp. nov., Geothrix oryzae sp. nov., Geothrix edaphica sp. nov., Geothrix rubra sp. nov., and Geothrix limicola sp. nov., six novel members of Acidobacteriota isolated from soils.</title>
        <authorList>
            <person name="Itoh H."/>
            <person name="Sugisawa Y."/>
            <person name="Mise K."/>
            <person name="Xu Z."/>
            <person name="Kuniyasu M."/>
            <person name="Ushijima N."/>
            <person name="Kawano K."/>
            <person name="Kobayashi E."/>
            <person name="Shiratori Y."/>
            <person name="Masuda Y."/>
            <person name="Senoo K."/>
        </authorList>
    </citation>
    <scope>NUCLEOTIDE SEQUENCE</scope>
    <source>
        <strain evidence="1">W786</strain>
    </source>
</reference>
<protein>
    <recommendedName>
        <fullName evidence="3">FeoB-associated Cys-rich membrane protein</fullName>
    </recommendedName>
</protein>
<name>A0AA48KCB3_9BACT</name>
<accession>A0AA48KCB3</accession>
<dbReference type="Proteomes" id="UP001228113">
    <property type="component" value="Chromosome"/>
</dbReference>